<evidence type="ECO:0000313" key="3">
    <source>
        <dbReference type="EMBL" id="QBD80983.1"/>
    </source>
</evidence>
<dbReference type="AlphaFoldDB" id="A0A4P6JZQ0"/>
<name>A0A4P6JZQ0_KTERU</name>
<keyword evidence="2" id="KW-0812">Transmembrane</keyword>
<dbReference type="RefSeq" id="WP_129892045.1">
    <property type="nucleotide sequence ID" value="NZ_CP035758.1"/>
</dbReference>
<evidence type="ECO:0000256" key="2">
    <source>
        <dbReference type="SAM" id="Phobius"/>
    </source>
</evidence>
<feature type="compositionally biased region" description="Low complexity" evidence="1">
    <location>
        <begin position="137"/>
        <end position="146"/>
    </location>
</feature>
<protein>
    <submittedName>
        <fullName evidence="3">Uncharacterized protein</fullName>
    </submittedName>
</protein>
<feature type="transmembrane region" description="Helical" evidence="2">
    <location>
        <begin position="72"/>
        <end position="98"/>
    </location>
</feature>
<feature type="region of interest" description="Disordered" evidence="1">
    <location>
        <begin position="1"/>
        <end position="26"/>
    </location>
</feature>
<keyword evidence="2" id="KW-0472">Membrane</keyword>
<dbReference type="EMBL" id="CP035758">
    <property type="protein sequence ID" value="QBD80983.1"/>
    <property type="molecule type" value="Genomic_DNA"/>
</dbReference>
<accession>A0A4P6JZQ0</accession>
<dbReference type="KEGG" id="kbs:EPA93_35450"/>
<dbReference type="Proteomes" id="UP000290365">
    <property type="component" value="Chromosome"/>
</dbReference>
<keyword evidence="2" id="KW-1133">Transmembrane helix</keyword>
<gene>
    <name evidence="3" type="ORF">EPA93_35450</name>
</gene>
<evidence type="ECO:0000256" key="1">
    <source>
        <dbReference type="SAM" id="MobiDB-lite"/>
    </source>
</evidence>
<evidence type="ECO:0000313" key="4">
    <source>
        <dbReference type="Proteomes" id="UP000290365"/>
    </source>
</evidence>
<sequence>MREDRSSQNPQLPQGEPIIPLLPSRPATNQLPEEVHEVLKRPDPLFPLPQTLPPGGTFGQRFPKALRTDRSYLIFLLALVLAIISGFILINFVTSIYAQITTPAMQHEVMPQDVKVTPAGTIDIRPTFPPPSGGKGSNESSQPSGSSSGGKKDISLQGKQSLHILDLPSSVQGGTTVTVHVTGGEPNTDVKLLLDYGAQSTLSVSAAQTFQADGSAQLTWHVPDLQSSSAVSAHITAIGQDQSGATVISQTVEIQII</sequence>
<keyword evidence="4" id="KW-1185">Reference proteome</keyword>
<feature type="region of interest" description="Disordered" evidence="1">
    <location>
        <begin position="120"/>
        <end position="154"/>
    </location>
</feature>
<proteinExistence type="predicted"/>
<reference evidence="3 4" key="1">
    <citation type="submission" date="2019-01" db="EMBL/GenBank/DDBJ databases">
        <title>Ktedonosporobacter rubrisoli SCAWS-G2.</title>
        <authorList>
            <person name="Huang Y."/>
            <person name="Yan B."/>
        </authorList>
    </citation>
    <scope>NUCLEOTIDE SEQUENCE [LARGE SCALE GENOMIC DNA]</scope>
    <source>
        <strain evidence="3 4">SCAWS-G2</strain>
    </source>
</reference>
<organism evidence="3 4">
    <name type="scientific">Ktedonosporobacter rubrisoli</name>
    <dbReference type="NCBI Taxonomy" id="2509675"/>
    <lineage>
        <taxon>Bacteria</taxon>
        <taxon>Bacillati</taxon>
        <taxon>Chloroflexota</taxon>
        <taxon>Ktedonobacteria</taxon>
        <taxon>Ktedonobacterales</taxon>
        <taxon>Ktedonosporobacteraceae</taxon>
        <taxon>Ktedonosporobacter</taxon>
    </lineage>
</organism>